<proteinExistence type="inferred from homology"/>
<dbReference type="InterPro" id="IPR051683">
    <property type="entry name" value="Enoyl-CoA_Hydratase/Isomerase"/>
</dbReference>
<evidence type="ECO:0000256" key="1">
    <source>
        <dbReference type="ARBA" id="ARBA00005254"/>
    </source>
</evidence>
<accession>T0GED4</accession>
<evidence type="ECO:0000313" key="3">
    <source>
        <dbReference type="EMBL" id="EQA98392.1"/>
    </source>
</evidence>
<dbReference type="InterPro" id="IPR029045">
    <property type="entry name" value="ClpP/crotonase-like_dom_sf"/>
</dbReference>
<gene>
    <name evidence="3" type="ORF">L485_17070</name>
</gene>
<organism evidence="3 4">
    <name type="scientific">Sphingobium baderi LL03</name>
    <dbReference type="NCBI Taxonomy" id="1114964"/>
    <lineage>
        <taxon>Bacteria</taxon>
        <taxon>Pseudomonadati</taxon>
        <taxon>Pseudomonadota</taxon>
        <taxon>Alphaproteobacteria</taxon>
        <taxon>Sphingomonadales</taxon>
        <taxon>Sphingomonadaceae</taxon>
        <taxon>Sphingobium</taxon>
    </lineage>
</organism>
<comment type="similarity">
    <text evidence="1">Belongs to the enoyl-CoA hydratase/isomerase family.</text>
</comment>
<dbReference type="Proteomes" id="UP000015524">
    <property type="component" value="Unassembled WGS sequence"/>
</dbReference>
<evidence type="ECO:0008006" key="5">
    <source>
        <dbReference type="Google" id="ProtNLM"/>
    </source>
</evidence>
<dbReference type="OrthoDB" id="5730382at2"/>
<dbReference type="eggNOG" id="COG1024">
    <property type="taxonomic scope" value="Bacteria"/>
</dbReference>
<dbReference type="InterPro" id="IPR001753">
    <property type="entry name" value="Enoyl-CoA_hydra/iso"/>
</dbReference>
<protein>
    <recommendedName>
        <fullName evidence="5">Enoyl-CoA hydratase</fullName>
    </recommendedName>
</protein>
<dbReference type="Gene3D" id="3.90.226.10">
    <property type="entry name" value="2-enoyl-CoA Hydratase, Chain A, domain 1"/>
    <property type="match status" value="1"/>
</dbReference>
<dbReference type="GO" id="GO:0003824">
    <property type="term" value="F:catalytic activity"/>
    <property type="evidence" value="ECO:0007669"/>
    <property type="project" value="UniProtKB-ARBA"/>
</dbReference>
<comment type="caution">
    <text evidence="3">The sequence shown here is derived from an EMBL/GenBank/DDBJ whole genome shotgun (WGS) entry which is preliminary data.</text>
</comment>
<evidence type="ECO:0000313" key="4">
    <source>
        <dbReference type="Proteomes" id="UP000015524"/>
    </source>
</evidence>
<dbReference type="PATRIC" id="fig|1114964.3.peg.3344"/>
<dbReference type="Pfam" id="PF00378">
    <property type="entry name" value="ECH_1"/>
    <property type="match status" value="1"/>
</dbReference>
<dbReference type="SUPFAM" id="SSF52096">
    <property type="entry name" value="ClpP/crotonase"/>
    <property type="match status" value="1"/>
</dbReference>
<dbReference type="PANTHER" id="PTHR42964">
    <property type="entry name" value="ENOYL-COA HYDRATASE"/>
    <property type="match status" value="1"/>
</dbReference>
<evidence type="ECO:0000256" key="2">
    <source>
        <dbReference type="SAM" id="MobiDB-lite"/>
    </source>
</evidence>
<dbReference type="EMBL" id="ATIB01000081">
    <property type="protein sequence ID" value="EQA98392.1"/>
    <property type="molecule type" value="Genomic_DNA"/>
</dbReference>
<name>T0GED4_9SPHN</name>
<dbReference type="AlphaFoldDB" id="T0GED4"/>
<dbReference type="CDD" id="cd06558">
    <property type="entry name" value="crotonase-like"/>
    <property type="match status" value="1"/>
</dbReference>
<feature type="region of interest" description="Disordered" evidence="2">
    <location>
        <begin position="1"/>
        <end position="24"/>
    </location>
</feature>
<reference evidence="3 4" key="1">
    <citation type="journal article" date="2013" name="Genome Announc.">
        <title>Draft Genome Sequence of a Hexachlorocyclohexane-Degrading Bacterium, Sphingobium baderi Strain LL03T.</title>
        <authorList>
            <person name="Kaur J."/>
            <person name="Verma H."/>
            <person name="Tripathi C."/>
            <person name="Khurana J.P."/>
            <person name="Lal R."/>
        </authorList>
    </citation>
    <scope>NUCLEOTIDE SEQUENCE [LARGE SCALE GENOMIC DNA]</scope>
    <source>
        <strain evidence="3 4">LL03</strain>
    </source>
</reference>
<dbReference type="PANTHER" id="PTHR42964:SF1">
    <property type="entry name" value="POLYKETIDE BIOSYNTHESIS ENOYL-COA HYDRATASE PKSH-RELATED"/>
    <property type="match status" value="1"/>
</dbReference>
<sequence length="373" mass="39756">MREIAALHQSAKQTPQRGIRHQDGDGLRRKCYDGPCNSGAGGCVRVEAEGLATGLTHYDPLSLGIAPGGCVIVDFTAFDGDPAGVAAHAEAWLNRLPCPSIALTTERVRLKGFDLSLPTPGEVERLEAVVAANPVASTVLVQTLRLIEQLPMQAGLVVESLAFATLQQGEEFRCWLAALPEQAQTPLSKPADSPPLILERRDDMLDILLNRPEGRNEINVEMRDALFEAFSLAAMDDDVKRVHVRGAGDSFSIGGALSDFGRVGSGAAGHFIRSERLPARMLADHGHKYHFHLHGACVGAGVEIAAFGGHVTATPTAFLRLPEVSMGLIPGAGGCVSVTKRIGRQGAAWLMMTGQRISARTALKWGLIDAIEN</sequence>
<keyword evidence="4" id="KW-1185">Reference proteome</keyword>